<gene>
    <name evidence="2" type="ORF">GURASL_28690</name>
</gene>
<sequence length="380" mass="41364">MIAHFNKTGSLAAFVLLSLLAHLLGGLMMSWFGPFALRAPIPLLPAITVALQADTPAPAAPPVAKPAPAAEPAATEEQPPPVRPEPPPRQDNQPAAMAKVPAEPPAATESPAVAADKQAAVPPEPPIPVPVHSTVPGWPPAVLKQGPVRSGAEFVPVAREKLTYRIVLLGMPVGTAVMEATNSNGEVRITTKITSNEFTSTFYPVNDFVDTRLIKGNYLLTRIRQHEGNFVGDTGFTLMLRERNAFWVDRLNKRYANHQLPRGDVMDMISGFYYLRSQPLAVGKPVLLQLFDSNEYAPTTVEVLRREHLRLPGFREVDTLVVHPLLKTAGFFRRTGDMLVWLTDDDKKVPVKLETQVPLGSVTAELVAAETDPLPPAHQP</sequence>
<evidence type="ECO:0000313" key="3">
    <source>
        <dbReference type="Proteomes" id="UP001317705"/>
    </source>
</evidence>
<organism evidence="2 3">
    <name type="scientific">Geotalea uraniireducens</name>
    <dbReference type="NCBI Taxonomy" id="351604"/>
    <lineage>
        <taxon>Bacteria</taxon>
        <taxon>Pseudomonadati</taxon>
        <taxon>Thermodesulfobacteriota</taxon>
        <taxon>Desulfuromonadia</taxon>
        <taxon>Geobacterales</taxon>
        <taxon>Geobacteraceae</taxon>
        <taxon>Geotalea</taxon>
    </lineage>
</organism>
<feature type="compositionally biased region" description="Pro residues" evidence="1">
    <location>
        <begin position="78"/>
        <end position="89"/>
    </location>
</feature>
<feature type="compositionally biased region" description="Low complexity" evidence="1">
    <location>
        <begin position="66"/>
        <end position="77"/>
    </location>
</feature>
<reference evidence="2 3" key="1">
    <citation type="submission" date="2022-12" db="EMBL/GenBank/DDBJ databases">
        <title>Polyphasic characterization of Geotalea uranireducens NIT-SL11 newly isolated from a complex of sewage sludge and microbially reduced graphene oxide.</title>
        <authorList>
            <person name="Xie L."/>
            <person name="Yoshida N."/>
            <person name="Meng L."/>
        </authorList>
    </citation>
    <scope>NUCLEOTIDE SEQUENCE [LARGE SCALE GENOMIC DNA]</scope>
    <source>
        <strain evidence="2 3">NIT-SL11</strain>
    </source>
</reference>
<proteinExistence type="predicted"/>
<dbReference type="InterPro" id="IPR021457">
    <property type="entry name" value="DUF3108"/>
</dbReference>
<protein>
    <recommendedName>
        <fullName evidence="4">DUF3108 domain-containing protein</fullName>
    </recommendedName>
</protein>
<dbReference type="RefSeq" id="WP_282000061.1">
    <property type="nucleotide sequence ID" value="NZ_AP027151.1"/>
</dbReference>
<evidence type="ECO:0000313" key="2">
    <source>
        <dbReference type="EMBL" id="BDV43946.1"/>
    </source>
</evidence>
<accession>A0ABM8ENV3</accession>
<keyword evidence="3" id="KW-1185">Reference proteome</keyword>
<name>A0ABM8ENV3_9BACT</name>
<dbReference type="Proteomes" id="UP001317705">
    <property type="component" value="Chromosome"/>
</dbReference>
<feature type="region of interest" description="Disordered" evidence="1">
    <location>
        <begin position="56"/>
        <end position="132"/>
    </location>
</feature>
<dbReference type="EMBL" id="AP027151">
    <property type="protein sequence ID" value="BDV43946.1"/>
    <property type="molecule type" value="Genomic_DNA"/>
</dbReference>
<feature type="compositionally biased region" description="Low complexity" evidence="1">
    <location>
        <begin position="105"/>
        <end position="115"/>
    </location>
</feature>
<evidence type="ECO:0000256" key="1">
    <source>
        <dbReference type="SAM" id="MobiDB-lite"/>
    </source>
</evidence>
<evidence type="ECO:0008006" key="4">
    <source>
        <dbReference type="Google" id="ProtNLM"/>
    </source>
</evidence>
<dbReference type="Pfam" id="PF11306">
    <property type="entry name" value="DUF3108"/>
    <property type="match status" value="1"/>
</dbReference>